<dbReference type="InterPro" id="IPR051678">
    <property type="entry name" value="AGP_Transferase"/>
</dbReference>
<feature type="domain" description="Aminoglycoside phosphotransferase" evidence="1">
    <location>
        <begin position="152"/>
        <end position="363"/>
    </location>
</feature>
<keyword evidence="3" id="KW-1185">Reference proteome</keyword>
<reference evidence="2 3" key="1">
    <citation type="submission" date="2019-10" db="EMBL/GenBank/DDBJ databases">
        <authorList>
            <person name="Palmer J.M."/>
        </authorList>
    </citation>
    <scope>NUCLEOTIDE SEQUENCE [LARGE SCALE GENOMIC DNA]</scope>
    <source>
        <strain evidence="2 3">TWF696</strain>
    </source>
</reference>
<comment type="caution">
    <text evidence="2">The sequence shown here is derived from an EMBL/GenBank/DDBJ whole genome shotgun (WGS) entry which is preliminary data.</text>
</comment>
<accession>A0AAV9V240</accession>
<evidence type="ECO:0000313" key="2">
    <source>
        <dbReference type="EMBL" id="KAK6353140.1"/>
    </source>
</evidence>
<proteinExistence type="predicted"/>
<protein>
    <recommendedName>
        <fullName evidence="1">Aminoglycoside phosphotransferase domain-containing protein</fullName>
    </recommendedName>
</protein>
<dbReference type="AlphaFoldDB" id="A0AAV9V240"/>
<gene>
    <name evidence="2" type="ORF">TWF696_005130</name>
</gene>
<dbReference type="EMBL" id="JAVHNQ010000003">
    <property type="protein sequence ID" value="KAK6353140.1"/>
    <property type="molecule type" value="Genomic_DNA"/>
</dbReference>
<dbReference type="InterPro" id="IPR002575">
    <property type="entry name" value="Aminoglycoside_PTrfase"/>
</dbReference>
<name>A0AAV9V240_9PEZI</name>
<dbReference type="SUPFAM" id="SSF56112">
    <property type="entry name" value="Protein kinase-like (PK-like)"/>
    <property type="match status" value="1"/>
</dbReference>
<evidence type="ECO:0000313" key="3">
    <source>
        <dbReference type="Proteomes" id="UP001375240"/>
    </source>
</evidence>
<dbReference type="Gene3D" id="3.90.1200.10">
    <property type="match status" value="1"/>
</dbReference>
<dbReference type="Pfam" id="PF01636">
    <property type="entry name" value="APH"/>
    <property type="match status" value="1"/>
</dbReference>
<sequence>MYKETITADFTVRASNGRGVAETEDQTLRNCLRGTRKEYSGSPPAPKWFTARGHFQVPPSESGWFSREEAKERRRCSRIDFSRRNQQYIVDLCQAARGGLWKCQVDETAKFMVGCRNYIVQLVFEDGVRWLLKTSQPNLKWSKYSDSPGILNLEIATTLWLRHNTSLPVPRVRLWDVRTNQQNKFGKPWYVMEAVPGKTVDDQVKAATVRDKNFNWEKEQSKRYRHLAKFELESLRYPAPCRGRLILNAKASYFHAGRQKLPLDQIEISEKDDGCGLANSMIQKLDLNSNVLKAKVDELEFEKQEIDAHVALSDHLKEVLPKIIDKRFEKTYCLVHGDITDANILCDSKFYTTAIIDWELAKIVPLQLAVAKPGIDFNDLVRQVGDIFQKATVRGKVDYAKVSKLWSEHDKTVRHQRNKFIEEVSKLDDSVMGDGKTPWTAGYKYVTGLYRLSHAIQTIWQFLSGYEDFLELETEPSMFILGEIRRLAEGATKMVSEGILSRENEDGLLDELRYQV</sequence>
<dbReference type="Proteomes" id="UP001375240">
    <property type="component" value="Unassembled WGS sequence"/>
</dbReference>
<evidence type="ECO:0000259" key="1">
    <source>
        <dbReference type="Pfam" id="PF01636"/>
    </source>
</evidence>
<dbReference type="PANTHER" id="PTHR21310">
    <property type="entry name" value="AMINOGLYCOSIDE PHOSPHOTRANSFERASE-RELATED-RELATED"/>
    <property type="match status" value="1"/>
</dbReference>
<dbReference type="InterPro" id="IPR011009">
    <property type="entry name" value="Kinase-like_dom_sf"/>
</dbReference>
<organism evidence="2 3">
    <name type="scientific">Orbilia brochopaga</name>
    <dbReference type="NCBI Taxonomy" id="3140254"/>
    <lineage>
        <taxon>Eukaryota</taxon>
        <taxon>Fungi</taxon>
        <taxon>Dikarya</taxon>
        <taxon>Ascomycota</taxon>
        <taxon>Pezizomycotina</taxon>
        <taxon>Orbiliomycetes</taxon>
        <taxon>Orbiliales</taxon>
        <taxon>Orbiliaceae</taxon>
        <taxon>Orbilia</taxon>
    </lineage>
</organism>